<feature type="chain" id="PRO_5043651753" description="Saposin B-type domain-containing protein" evidence="2">
    <location>
        <begin position="17"/>
        <end position="100"/>
    </location>
</feature>
<accession>A0AAV2TKV9</accession>
<dbReference type="InterPro" id="IPR008139">
    <property type="entry name" value="SaposinB_dom"/>
</dbReference>
<keyword evidence="1" id="KW-1015">Disulfide bond</keyword>
<sequence length="100" mass="11168">MKVVLLILVLASTAFCTEDLNELTPCTMCTDVVDILKERIKLGETKDFILQLMEKVSELATDKAEDCRKYARAVLDRGRDQLLAIESKTICAMIGLCLSQ</sequence>
<evidence type="ECO:0000313" key="4">
    <source>
        <dbReference type="EMBL" id="CAL5138087.1"/>
    </source>
</evidence>
<dbReference type="SMART" id="SM00741">
    <property type="entry name" value="SapB"/>
    <property type="match status" value="1"/>
</dbReference>
<dbReference type="AlphaFoldDB" id="A0AAV2TKV9"/>
<dbReference type="SUPFAM" id="SSF47862">
    <property type="entry name" value="Saposin"/>
    <property type="match status" value="1"/>
</dbReference>
<dbReference type="PROSITE" id="PS50015">
    <property type="entry name" value="SAP_B"/>
    <property type="match status" value="1"/>
</dbReference>
<evidence type="ECO:0000256" key="1">
    <source>
        <dbReference type="ARBA" id="ARBA00023157"/>
    </source>
</evidence>
<feature type="signal peptide" evidence="2">
    <location>
        <begin position="1"/>
        <end position="16"/>
    </location>
</feature>
<protein>
    <recommendedName>
        <fullName evidence="3">Saposin B-type domain-containing protein</fullName>
    </recommendedName>
</protein>
<evidence type="ECO:0000259" key="3">
    <source>
        <dbReference type="PROSITE" id="PS50015"/>
    </source>
</evidence>
<dbReference type="EMBL" id="CAXLJL010000478">
    <property type="protein sequence ID" value="CAL5138087.1"/>
    <property type="molecule type" value="Genomic_DNA"/>
</dbReference>
<gene>
    <name evidence="4" type="ORF">CDAUBV1_LOCUS12707</name>
</gene>
<keyword evidence="2" id="KW-0732">Signal</keyword>
<feature type="domain" description="Saposin B-type" evidence="3">
    <location>
        <begin position="22"/>
        <end position="100"/>
    </location>
</feature>
<organism evidence="4 5">
    <name type="scientific">Calicophoron daubneyi</name>
    <name type="common">Rumen fluke</name>
    <name type="synonym">Paramphistomum daubneyi</name>
    <dbReference type="NCBI Taxonomy" id="300641"/>
    <lineage>
        <taxon>Eukaryota</taxon>
        <taxon>Metazoa</taxon>
        <taxon>Spiralia</taxon>
        <taxon>Lophotrochozoa</taxon>
        <taxon>Platyhelminthes</taxon>
        <taxon>Trematoda</taxon>
        <taxon>Digenea</taxon>
        <taxon>Plagiorchiida</taxon>
        <taxon>Pronocephalata</taxon>
        <taxon>Paramphistomoidea</taxon>
        <taxon>Paramphistomidae</taxon>
        <taxon>Calicophoron</taxon>
    </lineage>
</organism>
<evidence type="ECO:0000313" key="5">
    <source>
        <dbReference type="Proteomes" id="UP001497525"/>
    </source>
</evidence>
<name>A0AAV2TKV9_CALDB</name>
<comment type="caution">
    <text evidence="4">The sequence shown here is derived from an EMBL/GenBank/DDBJ whole genome shotgun (WGS) entry which is preliminary data.</text>
</comment>
<dbReference type="Proteomes" id="UP001497525">
    <property type="component" value="Unassembled WGS sequence"/>
</dbReference>
<proteinExistence type="predicted"/>
<evidence type="ECO:0000256" key="2">
    <source>
        <dbReference type="SAM" id="SignalP"/>
    </source>
</evidence>
<dbReference type="InterPro" id="IPR011001">
    <property type="entry name" value="Saposin-like"/>
</dbReference>
<dbReference type="Gene3D" id="1.10.225.10">
    <property type="entry name" value="Saposin-like"/>
    <property type="match status" value="1"/>
</dbReference>
<reference evidence="4" key="1">
    <citation type="submission" date="2024-06" db="EMBL/GenBank/DDBJ databases">
        <authorList>
            <person name="Liu X."/>
            <person name="Lenzi L."/>
            <person name="Haldenby T S."/>
            <person name="Uol C."/>
        </authorList>
    </citation>
    <scope>NUCLEOTIDE SEQUENCE</scope>
</reference>